<dbReference type="Proteomes" id="UP001566331">
    <property type="component" value="Unassembled WGS sequence"/>
</dbReference>
<keyword evidence="2" id="KW-1185">Reference proteome</keyword>
<dbReference type="RefSeq" id="WP_370564467.1">
    <property type="nucleotide sequence ID" value="NZ_JBFWIB010000008.1"/>
</dbReference>
<dbReference type="InterPro" id="IPR010296">
    <property type="entry name" value="DUF899_thioredox"/>
</dbReference>
<accession>A0ABV4HPZ4</accession>
<dbReference type="InterPro" id="IPR036249">
    <property type="entry name" value="Thioredoxin-like_sf"/>
</dbReference>
<dbReference type="Pfam" id="PF05988">
    <property type="entry name" value="DUF899"/>
    <property type="match status" value="1"/>
</dbReference>
<organism evidence="1 2">
    <name type="scientific">Luteimonas salinilitoris</name>
    <dbReference type="NCBI Taxonomy" id="3237697"/>
    <lineage>
        <taxon>Bacteria</taxon>
        <taxon>Pseudomonadati</taxon>
        <taxon>Pseudomonadota</taxon>
        <taxon>Gammaproteobacteria</taxon>
        <taxon>Lysobacterales</taxon>
        <taxon>Lysobacteraceae</taxon>
        <taxon>Luteimonas</taxon>
    </lineage>
</organism>
<dbReference type="SUPFAM" id="SSF52833">
    <property type="entry name" value="Thioredoxin-like"/>
    <property type="match status" value="1"/>
</dbReference>
<evidence type="ECO:0000313" key="2">
    <source>
        <dbReference type="Proteomes" id="UP001566331"/>
    </source>
</evidence>
<evidence type="ECO:0000313" key="1">
    <source>
        <dbReference type="EMBL" id="MEZ0474805.1"/>
    </source>
</evidence>
<dbReference type="EMBL" id="JBFWIC010000010">
    <property type="protein sequence ID" value="MEZ0474805.1"/>
    <property type="molecule type" value="Genomic_DNA"/>
</dbReference>
<protein>
    <submittedName>
        <fullName evidence="1">DUF899 family protein</fullName>
    </submittedName>
</protein>
<proteinExistence type="predicted"/>
<sequence>MTITFPGESAEYRAARDRLLEQEIDLRRRMEAVAAARRKLPPGGEIPEDYVFQEQGADGGATDVRMSELFAPGKDSLAIYTFMFPRYPDDERPGPTSKALKALPLDKAPCPSCTAFLDQIDAAMRHAGPLVNFAAAAEAPVEQLIAFASERGWRNLRLLSTAGNSYKQDYNADYKGHGMPMLNVFHRDGRTIRHFWGSELFWAKHDPGEDPRHVGTLEPLWNLLDLTPQGRPADWQEQISYEDDA</sequence>
<comment type="caution">
    <text evidence="1">The sequence shown here is derived from an EMBL/GenBank/DDBJ whole genome shotgun (WGS) entry which is preliminary data.</text>
</comment>
<gene>
    <name evidence="1" type="ORF">AB6713_09260</name>
</gene>
<name>A0ABV4HPZ4_9GAMM</name>
<reference evidence="1 2" key="1">
    <citation type="submission" date="2024-07" db="EMBL/GenBank/DDBJ databases">
        <title>Luteimonas salilacus sp. nov., isolated from the shore soil of Salt Lake in Tibet of China.</title>
        <authorList>
            <person name="Zhang X."/>
            <person name="Li A."/>
        </authorList>
    </citation>
    <scope>NUCLEOTIDE SEQUENCE [LARGE SCALE GENOMIC DNA]</scope>
    <source>
        <strain evidence="1 2">B3-2-R+30</strain>
    </source>
</reference>